<protein>
    <recommendedName>
        <fullName evidence="4">PPE family protein</fullName>
    </recommendedName>
</protein>
<feature type="compositionally biased region" description="Low complexity" evidence="1">
    <location>
        <begin position="277"/>
        <end position="291"/>
    </location>
</feature>
<feature type="region of interest" description="Disordered" evidence="1">
    <location>
        <begin position="214"/>
        <end position="441"/>
    </location>
</feature>
<evidence type="ECO:0000256" key="1">
    <source>
        <dbReference type="SAM" id="MobiDB-lite"/>
    </source>
</evidence>
<dbReference type="Proteomes" id="UP001139157">
    <property type="component" value="Unassembled WGS sequence"/>
</dbReference>
<dbReference type="EMBL" id="JAMRXG010000004">
    <property type="protein sequence ID" value="MCM6773942.1"/>
    <property type="molecule type" value="Genomic_DNA"/>
</dbReference>
<dbReference type="RefSeq" id="WP_251911042.1">
    <property type="nucleotide sequence ID" value="NZ_JAMRXG010000004.1"/>
</dbReference>
<dbReference type="Gene3D" id="1.20.1260.20">
    <property type="entry name" value="PPE superfamily"/>
    <property type="match status" value="1"/>
</dbReference>
<dbReference type="AlphaFoldDB" id="A0A9X2E4E9"/>
<proteinExistence type="predicted"/>
<evidence type="ECO:0000313" key="3">
    <source>
        <dbReference type="Proteomes" id="UP001139157"/>
    </source>
</evidence>
<keyword evidence="3" id="KW-1185">Reference proteome</keyword>
<feature type="compositionally biased region" description="Gly residues" evidence="1">
    <location>
        <begin position="228"/>
        <end position="252"/>
    </location>
</feature>
<dbReference type="SUPFAM" id="SSF140459">
    <property type="entry name" value="PE/PPE dimer-like"/>
    <property type="match status" value="1"/>
</dbReference>
<feature type="compositionally biased region" description="Basic and acidic residues" evidence="1">
    <location>
        <begin position="398"/>
        <end position="421"/>
    </location>
</feature>
<evidence type="ECO:0000313" key="2">
    <source>
        <dbReference type="EMBL" id="MCM6773942.1"/>
    </source>
</evidence>
<feature type="compositionally biased region" description="Low complexity" evidence="1">
    <location>
        <begin position="361"/>
        <end position="372"/>
    </location>
</feature>
<organism evidence="2 3">
    <name type="scientific">Nocardia pulmonis</name>
    <dbReference type="NCBI Taxonomy" id="2951408"/>
    <lineage>
        <taxon>Bacteria</taxon>
        <taxon>Bacillati</taxon>
        <taxon>Actinomycetota</taxon>
        <taxon>Actinomycetes</taxon>
        <taxon>Mycobacteriales</taxon>
        <taxon>Nocardiaceae</taxon>
        <taxon>Nocardia</taxon>
    </lineage>
</organism>
<evidence type="ECO:0008006" key="4">
    <source>
        <dbReference type="Google" id="ProtNLM"/>
    </source>
</evidence>
<feature type="compositionally biased region" description="Basic and acidic residues" evidence="1">
    <location>
        <begin position="253"/>
        <end position="271"/>
    </location>
</feature>
<name>A0A9X2E4E9_9NOCA</name>
<feature type="compositionally biased region" description="Low complexity" evidence="1">
    <location>
        <begin position="379"/>
        <end position="388"/>
    </location>
</feature>
<gene>
    <name evidence="2" type="ORF">NDR86_10710</name>
</gene>
<dbReference type="InterPro" id="IPR038332">
    <property type="entry name" value="PPE_sf"/>
</dbReference>
<sequence>MSSYEDYQRRIIEAQDQWNQERQRIYGQTQALNSTFQGDFDPLAINYCEVYDGMSLEAMRKCVNDMRPDQLRAAAEVWSKIGTELTAASNAFNSEFAKTVNGDGAHAGWTGQSASAAVRAVNNYSDRSHDLVSAAQLIALKLAELHTGLEQTQALFPGVDERPTVVGKTLSQDGVMKADDYSKEEQTEEARRILRTVYGQVVVQADRGVPVLPMPPKIAEGAPVEPVGPGGNQWPGGTSGLGDGTENGGGDGKPGDPTEQSGDKPGDDPTRNPETQAASTTPSSASDSTSPGNTTGTAGAQPGSGTSTTPAGSGGTSSSGSTGTTGYGGFARGGSGGGTGGGTSGRGGSTGGAPGRGIPGVPGTSGTPGVVPAAARLTGMPGQPNAGMPGMGAPGAAAKKDDEDRTKSTPDYLVTKEHGEELIGPNTKAVPPVIGGDYDRA</sequence>
<accession>A0A9X2E4E9</accession>
<feature type="compositionally biased region" description="Gly residues" evidence="1">
    <location>
        <begin position="312"/>
        <end position="360"/>
    </location>
</feature>
<reference evidence="2" key="1">
    <citation type="submission" date="2022-06" db="EMBL/GenBank/DDBJ databases">
        <title>Novel species in genus nocardia.</title>
        <authorList>
            <person name="Li F."/>
        </authorList>
    </citation>
    <scope>NUCLEOTIDE SEQUENCE</scope>
    <source>
        <strain evidence="2">CDC141</strain>
    </source>
</reference>
<comment type="caution">
    <text evidence="2">The sequence shown here is derived from an EMBL/GenBank/DDBJ whole genome shotgun (WGS) entry which is preliminary data.</text>
</comment>